<proteinExistence type="predicted"/>
<sequence>MNMKIHKFNTYIPLVLIILGWHWYLFPSRSGDDLGLGTFFIEAYVIAPLATIWGFSYSIIRKLWVWISIFTAIGIIPELVFFLKPEWLF</sequence>
<keyword evidence="3" id="KW-1185">Reference proteome</keyword>
<feature type="transmembrane region" description="Helical" evidence="1">
    <location>
        <begin position="7"/>
        <end position="24"/>
    </location>
</feature>
<dbReference type="RefSeq" id="WP_390195140.1">
    <property type="nucleotide sequence ID" value="NZ_JBHMEP010000006.1"/>
</dbReference>
<evidence type="ECO:0000313" key="2">
    <source>
        <dbReference type="EMBL" id="MFB9136734.1"/>
    </source>
</evidence>
<keyword evidence="1" id="KW-0472">Membrane</keyword>
<dbReference type="EMBL" id="JBHMEP010000006">
    <property type="protein sequence ID" value="MFB9136734.1"/>
    <property type="molecule type" value="Genomic_DNA"/>
</dbReference>
<accession>A0ABV5HR50</accession>
<evidence type="ECO:0000313" key="3">
    <source>
        <dbReference type="Proteomes" id="UP001589645"/>
    </source>
</evidence>
<gene>
    <name evidence="2" type="ORF">ACFFUV_17335</name>
</gene>
<feature type="transmembrane region" description="Helical" evidence="1">
    <location>
        <begin position="63"/>
        <end position="83"/>
    </location>
</feature>
<keyword evidence="1" id="KW-1133">Transmembrane helix</keyword>
<reference evidence="2 3" key="1">
    <citation type="submission" date="2024-09" db="EMBL/GenBank/DDBJ databases">
        <authorList>
            <person name="Sun Q."/>
            <person name="Mori K."/>
        </authorList>
    </citation>
    <scope>NUCLEOTIDE SEQUENCE [LARGE SCALE GENOMIC DNA]</scope>
    <source>
        <strain evidence="2 3">CECT 8064</strain>
    </source>
</reference>
<organism evidence="2 3">
    <name type="scientific">Vibrio olivae</name>
    <dbReference type="NCBI Taxonomy" id="1243002"/>
    <lineage>
        <taxon>Bacteria</taxon>
        <taxon>Pseudomonadati</taxon>
        <taxon>Pseudomonadota</taxon>
        <taxon>Gammaproteobacteria</taxon>
        <taxon>Vibrionales</taxon>
        <taxon>Vibrionaceae</taxon>
        <taxon>Vibrio</taxon>
    </lineage>
</organism>
<comment type="caution">
    <text evidence="2">The sequence shown here is derived from an EMBL/GenBank/DDBJ whole genome shotgun (WGS) entry which is preliminary data.</text>
</comment>
<feature type="transmembrane region" description="Helical" evidence="1">
    <location>
        <begin position="36"/>
        <end position="56"/>
    </location>
</feature>
<evidence type="ECO:0000256" key="1">
    <source>
        <dbReference type="SAM" id="Phobius"/>
    </source>
</evidence>
<protein>
    <submittedName>
        <fullName evidence="2">Uncharacterized protein</fullName>
    </submittedName>
</protein>
<dbReference type="Proteomes" id="UP001589645">
    <property type="component" value="Unassembled WGS sequence"/>
</dbReference>
<name>A0ABV5HR50_9VIBR</name>
<keyword evidence="1" id="KW-0812">Transmembrane</keyword>